<dbReference type="Pfam" id="PF02743">
    <property type="entry name" value="dCache_1"/>
    <property type="match status" value="1"/>
</dbReference>
<dbReference type="Pfam" id="PF00015">
    <property type="entry name" value="MCPsignal"/>
    <property type="match status" value="1"/>
</dbReference>
<feature type="domain" description="Methyl-accepting transducer" evidence="12">
    <location>
        <begin position="402"/>
        <end position="628"/>
    </location>
</feature>
<evidence type="ECO:0000256" key="7">
    <source>
        <dbReference type="ARBA" id="ARBA00023224"/>
    </source>
</evidence>
<evidence type="ECO:0000256" key="8">
    <source>
        <dbReference type="ARBA" id="ARBA00029447"/>
    </source>
</evidence>
<keyword evidence="6 11" id="KW-0472">Membrane</keyword>
<gene>
    <name evidence="14" type="ORF">DSLASN_03870</name>
</gene>
<feature type="transmembrane region" description="Helical" evidence="11">
    <location>
        <begin position="301"/>
        <end position="325"/>
    </location>
</feature>
<evidence type="ECO:0000256" key="3">
    <source>
        <dbReference type="ARBA" id="ARBA00022500"/>
    </source>
</evidence>
<keyword evidence="15" id="KW-1185">Reference proteome</keyword>
<dbReference type="Gene3D" id="1.10.287.950">
    <property type="entry name" value="Methyl-accepting chemotaxis protein"/>
    <property type="match status" value="1"/>
</dbReference>
<dbReference type="PRINTS" id="PR00260">
    <property type="entry name" value="CHEMTRNSDUCR"/>
</dbReference>
<evidence type="ECO:0000256" key="6">
    <source>
        <dbReference type="ARBA" id="ARBA00023136"/>
    </source>
</evidence>
<evidence type="ECO:0000256" key="5">
    <source>
        <dbReference type="ARBA" id="ARBA00022989"/>
    </source>
</evidence>
<dbReference type="SMART" id="SM00283">
    <property type="entry name" value="MA"/>
    <property type="match status" value="1"/>
</dbReference>
<evidence type="ECO:0000313" key="15">
    <source>
        <dbReference type="Proteomes" id="UP001320148"/>
    </source>
</evidence>
<dbReference type="CDD" id="cd12912">
    <property type="entry name" value="PDC2_MCP_like"/>
    <property type="match status" value="1"/>
</dbReference>
<dbReference type="RefSeq" id="WP_236891053.1">
    <property type="nucleotide sequence ID" value="NZ_AP024488.1"/>
</dbReference>
<dbReference type="Proteomes" id="UP001320148">
    <property type="component" value="Chromosome"/>
</dbReference>
<dbReference type="Pfam" id="PF00672">
    <property type="entry name" value="HAMP"/>
    <property type="match status" value="1"/>
</dbReference>
<dbReference type="PANTHER" id="PTHR32089">
    <property type="entry name" value="METHYL-ACCEPTING CHEMOTAXIS PROTEIN MCPB"/>
    <property type="match status" value="1"/>
</dbReference>
<dbReference type="PROSITE" id="PS50111">
    <property type="entry name" value="CHEMOTAXIS_TRANSDUC_2"/>
    <property type="match status" value="1"/>
</dbReference>
<dbReference type="SUPFAM" id="SSF58104">
    <property type="entry name" value="Methyl-accepting chemotaxis protein (MCP) signaling domain"/>
    <property type="match status" value="1"/>
</dbReference>
<dbReference type="CDD" id="cd06225">
    <property type="entry name" value="HAMP"/>
    <property type="match status" value="1"/>
</dbReference>
<keyword evidence="3" id="KW-0145">Chemotaxis</keyword>
<comment type="similarity">
    <text evidence="8">Belongs to the methyl-accepting chemotaxis (MCP) protein family.</text>
</comment>
<evidence type="ECO:0000256" key="9">
    <source>
        <dbReference type="PROSITE-ProRule" id="PRU00284"/>
    </source>
</evidence>
<keyword evidence="2" id="KW-1003">Cell membrane</keyword>
<dbReference type="InterPro" id="IPR004089">
    <property type="entry name" value="MCPsignal_dom"/>
</dbReference>
<name>A0ABN6EZI0_9BACT</name>
<dbReference type="EMBL" id="AP024488">
    <property type="protein sequence ID" value="BCS94755.1"/>
    <property type="molecule type" value="Genomic_DNA"/>
</dbReference>
<proteinExistence type="inferred from homology"/>
<keyword evidence="4 11" id="KW-0812">Transmembrane</keyword>
<evidence type="ECO:0000256" key="1">
    <source>
        <dbReference type="ARBA" id="ARBA00004651"/>
    </source>
</evidence>
<dbReference type="CDD" id="cd18773">
    <property type="entry name" value="PDC1_HK_sensor"/>
    <property type="match status" value="1"/>
</dbReference>
<keyword evidence="5 11" id="KW-1133">Transmembrane helix</keyword>
<evidence type="ECO:0000256" key="2">
    <source>
        <dbReference type="ARBA" id="ARBA00022475"/>
    </source>
</evidence>
<organism evidence="14 15">
    <name type="scientific">Desulfoluna limicola</name>
    <dbReference type="NCBI Taxonomy" id="2810562"/>
    <lineage>
        <taxon>Bacteria</taxon>
        <taxon>Pseudomonadati</taxon>
        <taxon>Thermodesulfobacteriota</taxon>
        <taxon>Desulfobacteria</taxon>
        <taxon>Desulfobacterales</taxon>
        <taxon>Desulfolunaceae</taxon>
        <taxon>Desulfoluna</taxon>
    </lineage>
</organism>
<evidence type="ECO:0000313" key="14">
    <source>
        <dbReference type="EMBL" id="BCS94755.1"/>
    </source>
</evidence>
<evidence type="ECO:0000259" key="12">
    <source>
        <dbReference type="PROSITE" id="PS50111"/>
    </source>
</evidence>
<keyword evidence="7 9" id="KW-0807">Transducer</keyword>
<dbReference type="PANTHER" id="PTHR32089:SF112">
    <property type="entry name" value="LYSOZYME-LIKE PROTEIN-RELATED"/>
    <property type="match status" value="1"/>
</dbReference>
<dbReference type="InterPro" id="IPR033479">
    <property type="entry name" value="dCache_1"/>
</dbReference>
<comment type="subcellular location">
    <subcellularLocation>
        <location evidence="1">Cell membrane</location>
        <topology evidence="1">Multi-pass membrane protein</topology>
    </subcellularLocation>
</comment>
<protein>
    <submittedName>
        <fullName evidence="14">Chemotaxis protein</fullName>
    </submittedName>
</protein>
<feature type="coiled-coil region" evidence="10">
    <location>
        <begin position="532"/>
        <end position="559"/>
    </location>
</feature>
<reference evidence="14 15" key="1">
    <citation type="submission" date="2021-02" db="EMBL/GenBank/DDBJ databases">
        <title>Complete genome of Desulfoluna sp. strain ASN36.</title>
        <authorList>
            <person name="Takahashi A."/>
            <person name="Kojima H."/>
            <person name="Fukui M."/>
        </authorList>
    </citation>
    <scope>NUCLEOTIDE SEQUENCE [LARGE SCALE GENOMIC DNA]</scope>
    <source>
        <strain evidence="14 15">ASN36</strain>
    </source>
</reference>
<dbReference type="InterPro" id="IPR004090">
    <property type="entry name" value="Chemotax_Me-accpt_rcpt"/>
</dbReference>
<dbReference type="SMART" id="SM00304">
    <property type="entry name" value="HAMP"/>
    <property type="match status" value="1"/>
</dbReference>
<dbReference type="Gene3D" id="3.30.450.20">
    <property type="entry name" value="PAS domain"/>
    <property type="match status" value="2"/>
</dbReference>
<dbReference type="PROSITE" id="PS50885">
    <property type="entry name" value="HAMP"/>
    <property type="match status" value="1"/>
</dbReference>
<evidence type="ECO:0000256" key="11">
    <source>
        <dbReference type="SAM" id="Phobius"/>
    </source>
</evidence>
<sequence length="667" mass="71474">MMKWTIRKKLVVGFACAIFMPMILIFALLGGRMRSDAVSGFVENSTRELAQIDNAMTILLQGAEKDVAMMARDELFLRTKGELTSYAETTEATPMTPSQNSATELELYTLLKDSSETHPEYSVWGVGMVDGGYVQYPAKTRKAGYDPVKRSWYKAALTQPGKVVSMGAYQSSSGACLGFVKTLNREDGELEGVLSLDITLNRLTEILSKVRFGKTGYVILTTEDGTILSESRYPERNFKNISDVAEGYEELAQLDGSGKVLTLNGKKMIASSLASPKYGWHFIGVAEHAEVMAGFWSIAKAMALVGIGVSILFFGGAVIMANAMARPITEVTRTLKVLANGEGDLTHRIDVTSGDEVGEMAESFNAFLESQKDLIVEIMESFRSVDGASETLNALAEKMSLRSVETEEQSRSTASSAIEVHGALRHVVNSMEETADKVNHMAAATEQISAGISEIALQSEKARCINQTATTEVKETVASMDGLAKAGEEIGKVTAAITEISEQTNLLALNATIEAARAGSAGKGFAVVAGEIKELSRQTSEATEEIATLIQNIQKASAEGSMRMDAILSTISDIGEIVVTIAAAMEEQTAATSEIAGNVNMTSSSLSEMTQEVVGHVEVLDGAVGQVQTVSEAVGGMREESDRVSGSAEELKVLAGEVHKLLNRFHV</sequence>
<evidence type="ECO:0000259" key="13">
    <source>
        <dbReference type="PROSITE" id="PS50885"/>
    </source>
</evidence>
<keyword evidence="10" id="KW-0175">Coiled coil</keyword>
<feature type="domain" description="HAMP" evidence="13">
    <location>
        <begin position="322"/>
        <end position="376"/>
    </location>
</feature>
<accession>A0ABN6EZI0</accession>
<dbReference type="InterPro" id="IPR003660">
    <property type="entry name" value="HAMP_dom"/>
</dbReference>
<evidence type="ECO:0000256" key="4">
    <source>
        <dbReference type="ARBA" id="ARBA00022692"/>
    </source>
</evidence>
<evidence type="ECO:0000256" key="10">
    <source>
        <dbReference type="SAM" id="Coils"/>
    </source>
</evidence>